<dbReference type="Proteomes" id="UP000464013">
    <property type="component" value="Chromosome"/>
</dbReference>
<name>A0A6I6SL19_9GAMM</name>
<reference evidence="1 2" key="1">
    <citation type="submission" date="2019-01" db="EMBL/GenBank/DDBJ databases">
        <title>Complete genome of a denitifying bacterium Halomons sp. BC-M4-5.</title>
        <authorList>
            <person name="Wang L."/>
            <person name="Shao Z."/>
        </authorList>
    </citation>
    <scope>NUCLEOTIDE SEQUENCE [LARGE SCALE GENOMIC DNA]</scope>
    <source>
        <strain evidence="1 2">BC-M4-5</strain>
    </source>
</reference>
<dbReference type="RefSeq" id="WP_159554402.1">
    <property type="nucleotide sequence ID" value="NZ_CP035042.1"/>
</dbReference>
<dbReference type="EMBL" id="CP035042">
    <property type="protein sequence ID" value="QHC51299.1"/>
    <property type="molecule type" value="Genomic_DNA"/>
</dbReference>
<evidence type="ECO:0000313" key="2">
    <source>
        <dbReference type="Proteomes" id="UP000464013"/>
    </source>
</evidence>
<dbReference type="AlphaFoldDB" id="A0A6I6SL19"/>
<gene>
    <name evidence="1" type="ORF">EKK97_19250</name>
</gene>
<proteinExistence type="predicted"/>
<dbReference type="KEGG" id="htx:EKK97_19250"/>
<dbReference type="OrthoDB" id="272552at2"/>
<dbReference type="InterPro" id="IPR000415">
    <property type="entry name" value="Nitroreductase-like"/>
</dbReference>
<protein>
    <submittedName>
        <fullName evidence="1">Tat pathway signal protein</fullName>
    </submittedName>
</protein>
<dbReference type="GO" id="GO:0016491">
    <property type="term" value="F:oxidoreductase activity"/>
    <property type="evidence" value="ECO:0007669"/>
    <property type="project" value="InterPro"/>
</dbReference>
<evidence type="ECO:0000313" key="1">
    <source>
        <dbReference type="EMBL" id="QHC51299.1"/>
    </source>
</evidence>
<sequence>MNYEQVVKTLWRHGGGQLPDQAARLKELIRYATLAPSGHNTQCWRFHIAEDAITILPDLTRRTPVVDPDDHHLYVSLGCAAENLSLAARALGMQGEVTFHPEGAGEVRVTLAPCHPEVSPLFEAIPARQCSRTDYDGSPLADEELHLLQAAGTGHGVSISLLTEKKAIEKVLEYVLQANGRQIANAAFRQELEGWIRFGEREAVEAGDGLFARSMGSPATPRWLGRWLFRALLRQGAENAKVARQVRSSAGIAVFISAADDRAHWVEAGRCYQRFALQATALGICNAFINQPVEEASVRPAFAEALGIVGGRPDLVVRFGRGKAMPRSLRRPVEAVLVPTSTACLKTRDTPPARRD</sequence>
<dbReference type="SUPFAM" id="SSF55469">
    <property type="entry name" value="FMN-dependent nitroreductase-like"/>
    <property type="match status" value="2"/>
</dbReference>
<organism evidence="1 2">
    <name type="scientific">Billgrantia tianxiuensis</name>
    <dbReference type="NCBI Taxonomy" id="2497861"/>
    <lineage>
        <taxon>Bacteria</taxon>
        <taxon>Pseudomonadati</taxon>
        <taxon>Pseudomonadota</taxon>
        <taxon>Gammaproteobacteria</taxon>
        <taxon>Oceanospirillales</taxon>
        <taxon>Halomonadaceae</taxon>
        <taxon>Billgrantia</taxon>
    </lineage>
</organism>
<dbReference type="NCBIfam" id="NF047509">
    <property type="entry name" value="Rv3131_FMN_oxido"/>
    <property type="match status" value="1"/>
</dbReference>
<keyword evidence="2" id="KW-1185">Reference proteome</keyword>
<accession>A0A6I6SL19</accession>
<dbReference type="Gene3D" id="3.40.109.10">
    <property type="entry name" value="NADH Oxidase"/>
    <property type="match status" value="2"/>
</dbReference>